<feature type="transmembrane region" description="Helical" evidence="4">
    <location>
        <begin position="264"/>
        <end position="287"/>
    </location>
</feature>
<protein>
    <recommendedName>
        <fullName evidence="5">Glycosyltransferase 2-like domain-containing protein</fullName>
    </recommendedName>
</protein>
<comment type="caution">
    <text evidence="6">The sequence shown here is derived from an EMBL/GenBank/DDBJ whole genome shotgun (WGS) entry which is preliminary data.</text>
</comment>
<gene>
    <name evidence="6" type="ORF">EL17_12070</name>
</gene>
<name>A0A074KXH2_9BACT</name>
<comment type="similarity">
    <text evidence="1">Belongs to the glycosyltransferase 2 family.</text>
</comment>
<keyword evidence="4" id="KW-0472">Membrane</keyword>
<keyword evidence="3" id="KW-0808">Transferase</keyword>
<evidence type="ECO:0000256" key="4">
    <source>
        <dbReference type="SAM" id="Phobius"/>
    </source>
</evidence>
<evidence type="ECO:0000259" key="5">
    <source>
        <dbReference type="Pfam" id="PF00535"/>
    </source>
</evidence>
<dbReference type="InterPro" id="IPR029044">
    <property type="entry name" value="Nucleotide-diphossugar_trans"/>
</dbReference>
<evidence type="ECO:0000256" key="3">
    <source>
        <dbReference type="ARBA" id="ARBA00022679"/>
    </source>
</evidence>
<dbReference type="PANTHER" id="PTHR43179">
    <property type="entry name" value="RHAMNOSYLTRANSFERASE WBBL"/>
    <property type="match status" value="1"/>
</dbReference>
<dbReference type="Proteomes" id="UP000027821">
    <property type="component" value="Unassembled WGS sequence"/>
</dbReference>
<dbReference type="GO" id="GO:0016757">
    <property type="term" value="F:glycosyltransferase activity"/>
    <property type="evidence" value="ECO:0007669"/>
    <property type="project" value="UniProtKB-KW"/>
</dbReference>
<dbReference type="eggNOG" id="COG1216">
    <property type="taxonomic scope" value="Bacteria"/>
</dbReference>
<dbReference type="PANTHER" id="PTHR43179:SF12">
    <property type="entry name" value="GALACTOFURANOSYLTRANSFERASE GLFT2"/>
    <property type="match status" value="1"/>
</dbReference>
<dbReference type="SUPFAM" id="SSF53448">
    <property type="entry name" value="Nucleotide-diphospho-sugar transferases"/>
    <property type="match status" value="1"/>
</dbReference>
<keyword evidence="4" id="KW-0812">Transmembrane</keyword>
<keyword evidence="4" id="KW-1133">Transmembrane helix</keyword>
<keyword evidence="7" id="KW-1185">Reference proteome</keyword>
<dbReference type="EMBL" id="JMIH01000021">
    <property type="protein sequence ID" value="KEO73629.1"/>
    <property type="molecule type" value="Genomic_DNA"/>
</dbReference>
<dbReference type="RefSeq" id="WP_035074543.1">
    <property type="nucleotide sequence ID" value="NZ_JMIH01000021.1"/>
</dbReference>
<evidence type="ECO:0000313" key="7">
    <source>
        <dbReference type="Proteomes" id="UP000027821"/>
    </source>
</evidence>
<dbReference type="STRING" id="1048983.EL17_12070"/>
<proteinExistence type="inferred from homology"/>
<dbReference type="Pfam" id="PF00535">
    <property type="entry name" value="Glycos_transf_2"/>
    <property type="match status" value="1"/>
</dbReference>
<dbReference type="InterPro" id="IPR001173">
    <property type="entry name" value="Glyco_trans_2-like"/>
</dbReference>
<accession>A0A074KXH2</accession>
<dbReference type="CDD" id="cd04186">
    <property type="entry name" value="GT_2_like_c"/>
    <property type="match status" value="1"/>
</dbReference>
<dbReference type="AlphaFoldDB" id="A0A074KXH2"/>
<dbReference type="OrthoDB" id="9771846at2"/>
<dbReference type="Gene3D" id="3.90.550.10">
    <property type="entry name" value="Spore Coat Polysaccharide Biosynthesis Protein SpsA, Chain A"/>
    <property type="match status" value="1"/>
</dbReference>
<evidence type="ECO:0000256" key="1">
    <source>
        <dbReference type="ARBA" id="ARBA00006739"/>
    </source>
</evidence>
<sequence>MNLSTLKTTPSVAIIIVNWNSYAHTRGCLASLRKVSYNNFKVVVVDNGSQDGSDKKLEDEFAEIILLRNNENKGFTGGNNRGIAYALDQKFEYLMLLNNDTEVEPDFLDELLKVIEGDTSIGAIQPKFYFLNNKDRIWNAGGIIIKSIGLIRTIGENKKTKGKYNQPKETEWITGCCFMVRAEIIRNIGGLNDRFFMYYEDVEWSLRIRDAGFKLEYCPSAVVYHEAGMSNKNKLKSKEGYINPVVHFLASRNHLLILRKYTPWYLVVPVILFQSIKYGTILTYFLVRSRFKKLRSVLLGLKEGLFSNMI</sequence>
<organism evidence="6 7">
    <name type="scientific">Anditalea andensis</name>
    <dbReference type="NCBI Taxonomy" id="1048983"/>
    <lineage>
        <taxon>Bacteria</taxon>
        <taxon>Pseudomonadati</taxon>
        <taxon>Bacteroidota</taxon>
        <taxon>Cytophagia</taxon>
        <taxon>Cytophagales</taxon>
        <taxon>Cytophagaceae</taxon>
        <taxon>Anditalea</taxon>
    </lineage>
</organism>
<keyword evidence="2" id="KW-0328">Glycosyltransferase</keyword>
<feature type="domain" description="Glycosyltransferase 2-like" evidence="5">
    <location>
        <begin position="14"/>
        <end position="188"/>
    </location>
</feature>
<evidence type="ECO:0000256" key="2">
    <source>
        <dbReference type="ARBA" id="ARBA00022676"/>
    </source>
</evidence>
<evidence type="ECO:0000313" key="6">
    <source>
        <dbReference type="EMBL" id="KEO73629.1"/>
    </source>
</evidence>
<reference evidence="6 7" key="1">
    <citation type="submission" date="2014-04" db="EMBL/GenBank/DDBJ databases">
        <title>Characterization and application of a salt tolerant electro-active bacterium.</title>
        <authorList>
            <person name="Yang L."/>
            <person name="Wei S."/>
            <person name="Tay Q.X.M."/>
        </authorList>
    </citation>
    <scope>NUCLEOTIDE SEQUENCE [LARGE SCALE GENOMIC DNA]</scope>
    <source>
        <strain evidence="6 7">LY1</strain>
    </source>
</reference>